<evidence type="ECO:0000313" key="3">
    <source>
        <dbReference type="Proteomes" id="UP000188947"/>
    </source>
</evidence>
<gene>
    <name evidence="2" type="ORF">BMF97_12215</name>
</gene>
<keyword evidence="3" id="KW-1185">Reference proteome</keyword>
<dbReference type="STRING" id="238.BBD35_11535"/>
<name>A0A1V3TXJ7_ELIME</name>
<sequence length="260" mass="30326">MYVLIQSNIHKDPDFDRIYPILEDLGIQYEKINLDSSIKSLKVSQNRNDIFVYGSVKLAMLAAKNLHWKFGSFYGGNHRHEVNSIYYKENLLNYHAKIYKLQDHQPWNEDEQKFIKPYQFAKLFTGKVFTKTKWEDFVKNTLENPPTSYINADSLVQSSVPRDIIKEARLWIIGGKIVDAIYYKILKDIPFEEKVSQDGIDFAEKMISLFNVADAFVMDICETDIGWKIVEVNCINSSGFFPNTNIKKIFSALNKYFTEE</sequence>
<evidence type="ECO:0000259" key="1">
    <source>
        <dbReference type="Pfam" id="PF14243"/>
    </source>
</evidence>
<accession>A0A1V3TXJ7</accession>
<dbReference type="Proteomes" id="UP000188947">
    <property type="component" value="Unassembled WGS sequence"/>
</dbReference>
<protein>
    <recommendedName>
        <fullName evidence="1">ATP-grasp domain-containing protein</fullName>
    </recommendedName>
</protein>
<feature type="domain" description="ATP-grasp" evidence="1">
    <location>
        <begin position="98"/>
        <end position="253"/>
    </location>
</feature>
<dbReference type="Pfam" id="PF14243">
    <property type="entry name" value="R2K_3"/>
    <property type="match status" value="1"/>
</dbReference>
<reference evidence="2 3" key="1">
    <citation type="submission" date="2016-11" db="EMBL/GenBank/DDBJ databases">
        <title>Genome sequence and comparative genomic analysis of clinical strain Elizabethkingia meningoseptica 61421 PRCM.</title>
        <authorList>
            <person name="Wang M."/>
            <person name="Hu S."/>
            <person name="Cao L."/>
            <person name="Jiang T."/>
            <person name="Zhou Y."/>
            <person name="Ming D."/>
        </authorList>
    </citation>
    <scope>NUCLEOTIDE SEQUENCE [LARGE SCALE GENOMIC DNA]</scope>
    <source>
        <strain evidence="2 3">61421 PRCM</strain>
    </source>
</reference>
<dbReference type="EMBL" id="MPOG01000014">
    <property type="protein sequence ID" value="OOH94125.1"/>
    <property type="molecule type" value="Genomic_DNA"/>
</dbReference>
<dbReference type="InterPro" id="IPR025643">
    <property type="entry name" value="R2K_3"/>
</dbReference>
<dbReference type="OrthoDB" id="641345at2"/>
<dbReference type="RefSeq" id="WP_069214086.1">
    <property type="nucleotide sequence ID" value="NZ_CP016378.1"/>
</dbReference>
<proteinExistence type="predicted"/>
<comment type="caution">
    <text evidence="2">The sequence shown here is derived from an EMBL/GenBank/DDBJ whole genome shotgun (WGS) entry which is preliminary data.</text>
</comment>
<organism evidence="2 3">
    <name type="scientific">Elizabethkingia meningoseptica</name>
    <name type="common">Chryseobacterium meningosepticum</name>
    <dbReference type="NCBI Taxonomy" id="238"/>
    <lineage>
        <taxon>Bacteria</taxon>
        <taxon>Pseudomonadati</taxon>
        <taxon>Bacteroidota</taxon>
        <taxon>Flavobacteriia</taxon>
        <taxon>Flavobacteriales</taxon>
        <taxon>Weeksellaceae</taxon>
        <taxon>Elizabethkingia</taxon>
    </lineage>
</organism>
<evidence type="ECO:0000313" key="2">
    <source>
        <dbReference type="EMBL" id="OOH94125.1"/>
    </source>
</evidence>
<dbReference type="AlphaFoldDB" id="A0A1V3TXJ7"/>